<dbReference type="RefSeq" id="WP_347705148.1">
    <property type="nucleotide sequence ID" value="NZ_JBDPZD010000003.1"/>
</dbReference>
<evidence type="ECO:0000313" key="3">
    <source>
        <dbReference type="EMBL" id="MEO3692328.1"/>
    </source>
</evidence>
<keyword evidence="4" id="KW-1185">Reference proteome</keyword>
<gene>
    <name evidence="3" type="ORF">ABDJ85_12680</name>
</gene>
<evidence type="ECO:0000256" key="1">
    <source>
        <dbReference type="SAM" id="SignalP"/>
    </source>
</evidence>
<dbReference type="Proteomes" id="UP001495147">
    <property type="component" value="Unassembled WGS sequence"/>
</dbReference>
<keyword evidence="1" id="KW-0732">Signal</keyword>
<protein>
    <submittedName>
        <fullName evidence="3">PEP-CTERM sorting domain-containing protein</fullName>
    </submittedName>
</protein>
<accession>A0ABV0G3N3</accession>
<organism evidence="3 4">
    <name type="scientific">Roseateles paludis</name>
    <dbReference type="NCBI Taxonomy" id="3145238"/>
    <lineage>
        <taxon>Bacteria</taxon>
        <taxon>Pseudomonadati</taxon>
        <taxon>Pseudomonadota</taxon>
        <taxon>Betaproteobacteria</taxon>
        <taxon>Burkholderiales</taxon>
        <taxon>Sphaerotilaceae</taxon>
        <taxon>Roseateles</taxon>
    </lineage>
</organism>
<evidence type="ECO:0000259" key="2">
    <source>
        <dbReference type="Pfam" id="PF07589"/>
    </source>
</evidence>
<feature type="domain" description="Ice-binding protein C-terminal" evidence="2">
    <location>
        <begin position="154"/>
        <end position="178"/>
    </location>
</feature>
<reference evidence="3 4" key="1">
    <citation type="submission" date="2024-05" db="EMBL/GenBank/DDBJ databases">
        <title>Roseateles sp. DJS-2-20 16S ribosomal RNA gene Genome sequencing and assembly.</title>
        <authorList>
            <person name="Woo H."/>
        </authorList>
    </citation>
    <scope>NUCLEOTIDE SEQUENCE [LARGE SCALE GENOMIC DNA]</scope>
    <source>
        <strain evidence="3 4">DJS-2-20</strain>
    </source>
</reference>
<name>A0ABV0G3N3_9BURK</name>
<evidence type="ECO:0000313" key="4">
    <source>
        <dbReference type="Proteomes" id="UP001495147"/>
    </source>
</evidence>
<feature type="signal peptide" evidence="1">
    <location>
        <begin position="1"/>
        <end position="28"/>
    </location>
</feature>
<dbReference type="EMBL" id="JBDPZD010000003">
    <property type="protein sequence ID" value="MEO3692328.1"/>
    <property type="molecule type" value="Genomic_DNA"/>
</dbReference>
<proteinExistence type="predicted"/>
<dbReference type="Pfam" id="PF07589">
    <property type="entry name" value="PEP-CTERM"/>
    <property type="match status" value="1"/>
</dbReference>
<comment type="caution">
    <text evidence="3">The sequence shown here is derived from an EMBL/GenBank/DDBJ whole genome shotgun (WGS) entry which is preliminary data.</text>
</comment>
<dbReference type="InterPro" id="IPR013424">
    <property type="entry name" value="Ice-binding_C"/>
</dbReference>
<sequence>MKSSFRSSGWTLSALFAWLALSLSSAQAAQPLSFSFLQTGFADGAVLSGRLVGEDADGDGYLVNIELSAFELHWSGNRAVAAFDHGMDDRASLYLHLPDLRLEHLATTSFGPDGERLFAYDSYGWPGYDIPGRISDERDQLLSLSWEPVQITAAVPEPQVLPMMLAGLAVVGRLLRRRNRPAPAR</sequence>
<feature type="chain" id="PRO_5045177650" evidence="1">
    <location>
        <begin position="29"/>
        <end position="185"/>
    </location>
</feature>